<evidence type="ECO:0000256" key="5">
    <source>
        <dbReference type="ARBA" id="ARBA00022692"/>
    </source>
</evidence>
<feature type="domain" description="TonB-dependent receptor-like beta-barrel" evidence="14">
    <location>
        <begin position="268"/>
        <end position="708"/>
    </location>
</feature>
<keyword evidence="2 11" id="KW-0813">Transport</keyword>
<sequence>MNTMLRRGALAASMLAVASAGSAQPGILEEVVVVAQKRQENLQDVPISITALTGRDVRVLGLSKNVDIAAQTPGLMFAEGSEQLISISSIRGVSQNDVSFHQEPPNAVYMDGAYISVLSASNFQMFDLERVEVLRGPQGTLFGRNATGGLMHFISRKPTAEAGGYADLQVGDHSQVRFEGAINGSLTDGISGRLAVLDESYDGYADNLTTGKDFRGRDETGVRGQLLFEPTDDLDIRLIGFYAEQDTDLGFKHSANGFDEDGLMFTLPRELNFWGRCPGCDPSGHRDRSADPFKSDFDTEGFFSSETTNFTALVDWDFNGMSLASVTQYMDYEASHLEDGELSPRPGFDLNSGQDTDHFSQEFRLSGISGSMNWVAGIYFLERDASASQDIDVSLAYFDDVLSTFGAIPPGFIAGLGTTDNMLSHWSMDTSATAVFGQLDFDLGDTWTLVTGLRYTRDELDYRFRSTESIDGFPLGPGGLLGETEASDSKSDDDWSGNITLEWRPMENWMTYAKLSRGNKSGGWNAPFLGGVVTDFDSETLDAGEIGVKSLLMDGRARFNAAAFVYDYQDYQGFTFVDFAAQVSNLDAEVTGLEAEFSISPGAGWDISLGLSLLDAQIKDVVLPAGRVTDRDMPLAPDTSFNAMVRKGWDVLGGELAVMLDYVWVDDFYSETLNNPSGLIESYDVSNARVSFRTGNERWEFGLIVRNLTDEEILVYRTPIDVGFNQDHYARPRWVSGQVTYFWN</sequence>
<evidence type="ECO:0000313" key="16">
    <source>
        <dbReference type="EMBL" id="TDG15961.1"/>
    </source>
</evidence>
<dbReference type="Pfam" id="PF00593">
    <property type="entry name" value="TonB_dep_Rec_b-barrel"/>
    <property type="match status" value="1"/>
</dbReference>
<dbReference type="SUPFAM" id="SSF56935">
    <property type="entry name" value="Porins"/>
    <property type="match status" value="1"/>
</dbReference>
<feature type="chain" id="PRO_5020464042" evidence="13">
    <location>
        <begin position="24"/>
        <end position="744"/>
    </location>
</feature>
<dbReference type="PANTHER" id="PTHR32552">
    <property type="entry name" value="FERRICHROME IRON RECEPTOR-RELATED"/>
    <property type="match status" value="1"/>
</dbReference>
<organism evidence="16 17">
    <name type="scientific">Seongchinamella unica</name>
    <dbReference type="NCBI Taxonomy" id="2547392"/>
    <lineage>
        <taxon>Bacteria</taxon>
        <taxon>Pseudomonadati</taxon>
        <taxon>Pseudomonadota</taxon>
        <taxon>Gammaproteobacteria</taxon>
        <taxon>Cellvibrionales</taxon>
        <taxon>Halieaceae</taxon>
        <taxon>Seongchinamella</taxon>
    </lineage>
</organism>
<dbReference type="PANTHER" id="PTHR32552:SF81">
    <property type="entry name" value="TONB-DEPENDENT OUTER MEMBRANE RECEPTOR"/>
    <property type="match status" value="1"/>
</dbReference>
<evidence type="ECO:0000256" key="4">
    <source>
        <dbReference type="ARBA" id="ARBA00022496"/>
    </source>
</evidence>
<evidence type="ECO:0000256" key="12">
    <source>
        <dbReference type="RuleBase" id="RU003357"/>
    </source>
</evidence>
<evidence type="ECO:0000256" key="13">
    <source>
        <dbReference type="SAM" id="SignalP"/>
    </source>
</evidence>
<proteinExistence type="inferred from homology"/>
<evidence type="ECO:0000259" key="14">
    <source>
        <dbReference type="Pfam" id="PF00593"/>
    </source>
</evidence>
<evidence type="ECO:0000256" key="1">
    <source>
        <dbReference type="ARBA" id="ARBA00004571"/>
    </source>
</evidence>
<comment type="subcellular location">
    <subcellularLocation>
        <location evidence="1 11">Cell outer membrane</location>
        <topology evidence="1 11">Multi-pass membrane protein</topology>
    </subcellularLocation>
</comment>
<evidence type="ECO:0000256" key="3">
    <source>
        <dbReference type="ARBA" id="ARBA00022452"/>
    </source>
</evidence>
<feature type="signal peptide" evidence="13">
    <location>
        <begin position="1"/>
        <end position="23"/>
    </location>
</feature>
<keyword evidence="16" id="KW-0675">Receptor</keyword>
<keyword evidence="17" id="KW-1185">Reference proteome</keyword>
<evidence type="ECO:0000256" key="11">
    <source>
        <dbReference type="PROSITE-ProRule" id="PRU01360"/>
    </source>
</evidence>
<gene>
    <name evidence="16" type="ORF">E2F43_06970</name>
</gene>
<keyword evidence="6" id="KW-0408">Iron</keyword>
<evidence type="ECO:0000256" key="7">
    <source>
        <dbReference type="ARBA" id="ARBA00023065"/>
    </source>
</evidence>
<keyword evidence="3 11" id="KW-1134">Transmembrane beta strand</keyword>
<comment type="similarity">
    <text evidence="11 12">Belongs to the TonB-dependent receptor family.</text>
</comment>
<dbReference type="OrthoDB" id="7051185at2"/>
<dbReference type="RefSeq" id="WP_133210928.1">
    <property type="nucleotide sequence ID" value="NZ_SMSE01000001.1"/>
</dbReference>
<dbReference type="Pfam" id="PF07715">
    <property type="entry name" value="Plug"/>
    <property type="match status" value="1"/>
</dbReference>
<dbReference type="GO" id="GO:0006826">
    <property type="term" value="P:iron ion transport"/>
    <property type="evidence" value="ECO:0007669"/>
    <property type="project" value="UniProtKB-KW"/>
</dbReference>
<keyword evidence="8 12" id="KW-0798">TonB box</keyword>
<keyword evidence="7" id="KW-0406">Ion transport</keyword>
<dbReference type="InterPro" id="IPR036942">
    <property type="entry name" value="Beta-barrel_TonB_sf"/>
</dbReference>
<evidence type="ECO:0000256" key="8">
    <source>
        <dbReference type="ARBA" id="ARBA00023077"/>
    </source>
</evidence>
<evidence type="ECO:0000256" key="2">
    <source>
        <dbReference type="ARBA" id="ARBA00022448"/>
    </source>
</evidence>
<keyword evidence="13" id="KW-0732">Signal</keyword>
<dbReference type="AlphaFoldDB" id="A0A4R5LWY3"/>
<dbReference type="InterPro" id="IPR039426">
    <property type="entry name" value="TonB-dep_rcpt-like"/>
</dbReference>
<dbReference type="GO" id="GO:0009279">
    <property type="term" value="C:cell outer membrane"/>
    <property type="evidence" value="ECO:0007669"/>
    <property type="project" value="UniProtKB-SubCell"/>
</dbReference>
<feature type="domain" description="TonB-dependent receptor plug" evidence="15">
    <location>
        <begin position="42"/>
        <end position="149"/>
    </location>
</feature>
<dbReference type="PROSITE" id="PS52016">
    <property type="entry name" value="TONB_DEPENDENT_REC_3"/>
    <property type="match status" value="1"/>
</dbReference>
<keyword evidence="10 11" id="KW-0998">Cell outer membrane</keyword>
<dbReference type="Gene3D" id="2.40.170.20">
    <property type="entry name" value="TonB-dependent receptor, beta-barrel domain"/>
    <property type="match status" value="1"/>
</dbReference>
<evidence type="ECO:0000259" key="15">
    <source>
        <dbReference type="Pfam" id="PF07715"/>
    </source>
</evidence>
<evidence type="ECO:0000313" key="17">
    <source>
        <dbReference type="Proteomes" id="UP000295554"/>
    </source>
</evidence>
<dbReference type="EMBL" id="SMSE01000001">
    <property type="protein sequence ID" value="TDG15961.1"/>
    <property type="molecule type" value="Genomic_DNA"/>
</dbReference>
<dbReference type="InterPro" id="IPR012910">
    <property type="entry name" value="Plug_dom"/>
</dbReference>
<evidence type="ECO:0000256" key="10">
    <source>
        <dbReference type="ARBA" id="ARBA00023237"/>
    </source>
</evidence>
<evidence type="ECO:0000256" key="9">
    <source>
        <dbReference type="ARBA" id="ARBA00023136"/>
    </source>
</evidence>
<protein>
    <submittedName>
        <fullName evidence="16">TonB-dependent receptor</fullName>
    </submittedName>
</protein>
<keyword evidence="4" id="KW-0410">Iron transport</keyword>
<comment type="caution">
    <text evidence="16">The sequence shown here is derived from an EMBL/GenBank/DDBJ whole genome shotgun (WGS) entry which is preliminary data.</text>
</comment>
<name>A0A4R5LWY3_9GAMM</name>
<accession>A0A4R5LWY3</accession>
<keyword evidence="9 11" id="KW-0472">Membrane</keyword>
<reference evidence="16 17" key="1">
    <citation type="submission" date="2019-03" db="EMBL/GenBank/DDBJ databases">
        <title>Seongchinamella monodicae gen. nov., sp. nov., a novel member of the Gammaproteobacteria isolated from a tidal mudflat of beach.</title>
        <authorList>
            <person name="Yang H.G."/>
            <person name="Kang J.W."/>
            <person name="Lee S.D."/>
        </authorList>
    </citation>
    <scope>NUCLEOTIDE SEQUENCE [LARGE SCALE GENOMIC DNA]</scope>
    <source>
        <strain evidence="16 17">GH4-78</strain>
    </source>
</reference>
<keyword evidence="5 11" id="KW-0812">Transmembrane</keyword>
<dbReference type="Proteomes" id="UP000295554">
    <property type="component" value="Unassembled WGS sequence"/>
</dbReference>
<evidence type="ECO:0000256" key="6">
    <source>
        <dbReference type="ARBA" id="ARBA00023004"/>
    </source>
</evidence>
<dbReference type="InterPro" id="IPR000531">
    <property type="entry name" value="Beta-barrel_TonB"/>
</dbReference>